<sequence length="119" mass="14290">MHTNLLQLCKSRDNVLSGMAMKMMLKFEKYWGYDANQNFILYVANVLDPRFKLKYVKFYFGELADEVEDDNRHIHDVKDMDCNDMEEDPDNDKLDILGWWKANTTTDNNNISTCRRFWY</sequence>
<evidence type="ECO:0000313" key="2">
    <source>
        <dbReference type="EMBL" id="VFU36793.1"/>
    </source>
</evidence>
<dbReference type="InterPro" id="IPR025525">
    <property type="entry name" value="hAT-like_transposase_RNase-H"/>
</dbReference>
<protein>
    <recommendedName>
        <fullName evidence="1">hAT-like transposase RNase-H fold domain-containing protein</fullName>
    </recommendedName>
</protein>
<reference evidence="2" key="1">
    <citation type="submission" date="2019-03" db="EMBL/GenBank/DDBJ databases">
        <authorList>
            <person name="Mank J."/>
            <person name="Almeida P."/>
        </authorList>
    </citation>
    <scope>NUCLEOTIDE SEQUENCE</scope>
    <source>
        <strain evidence="2">78183</strain>
    </source>
</reference>
<dbReference type="GO" id="GO:0003677">
    <property type="term" value="F:DNA binding"/>
    <property type="evidence" value="ECO:0007669"/>
    <property type="project" value="InterPro"/>
</dbReference>
<dbReference type="AlphaFoldDB" id="A0A6N2L7L7"/>
<gene>
    <name evidence="2" type="ORF">SVIM_LOCUS189150</name>
</gene>
<dbReference type="SUPFAM" id="SSF53098">
    <property type="entry name" value="Ribonuclease H-like"/>
    <property type="match status" value="1"/>
</dbReference>
<accession>A0A6N2L7L7</accession>
<proteinExistence type="predicted"/>
<evidence type="ECO:0000259" key="1">
    <source>
        <dbReference type="Pfam" id="PF14372"/>
    </source>
</evidence>
<dbReference type="PANTHER" id="PTHR23272:SF184">
    <property type="entry name" value="OS03G0311250 PROTEIN"/>
    <property type="match status" value="1"/>
</dbReference>
<dbReference type="EMBL" id="CAADRP010001169">
    <property type="protein sequence ID" value="VFU36793.1"/>
    <property type="molecule type" value="Genomic_DNA"/>
</dbReference>
<dbReference type="PANTHER" id="PTHR23272">
    <property type="entry name" value="BED FINGER-RELATED"/>
    <property type="match status" value="1"/>
</dbReference>
<name>A0A6N2L7L7_SALVM</name>
<organism evidence="2">
    <name type="scientific">Salix viminalis</name>
    <name type="common">Common osier</name>
    <name type="synonym">Basket willow</name>
    <dbReference type="NCBI Taxonomy" id="40686"/>
    <lineage>
        <taxon>Eukaryota</taxon>
        <taxon>Viridiplantae</taxon>
        <taxon>Streptophyta</taxon>
        <taxon>Embryophyta</taxon>
        <taxon>Tracheophyta</taxon>
        <taxon>Spermatophyta</taxon>
        <taxon>Magnoliopsida</taxon>
        <taxon>eudicotyledons</taxon>
        <taxon>Gunneridae</taxon>
        <taxon>Pentapetalae</taxon>
        <taxon>rosids</taxon>
        <taxon>fabids</taxon>
        <taxon>Malpighiales</taxon>
        <taxon>Salicaceae</taxon>
        <taxon>Saliceae</taxon>
        <taxon>Salix</taxon>
    </lineage>
</organism>
<feature type="domain" description="hAT-like transposase RNase-H fold" evidence="1">
    <location>
        <begin position="2"/>
        <end position="79"/>
    </location>
</feature>
<dbReference type="InterPro" id="IPR012337">
    <property type="entry name" value="RNaseH-like_sf"/>
</dbReference>
<dbReference type="Pfam" id="PF14372">
    <property type="entry name" value="hAT-like_RNase-H"/>
    <property type="match status" value="1"/>
</dbReference>